<gene>
    <name evidence="3" type="ORF">A2898_03945</name>
</gene>
<evidence type="ECO:0000259" key="2">
    <source>
        <dbReference type="PROSITE" id="PS50164"/>
    </source>
</evidence>
<comment type="caution">
    <text evidence="3">The sequence shown here is derived from an EMBL/GenBank/DDBJ whole genome shotgun (WGS) entry which is preliminary data.</text>
</comment>
<dbReference type="PROSITE" id="PS50164">
    <property type="entry name" value="GIY_YIG"/>
    <property type="match status" value="1"/>
</dbReference>
<comment type="similarity">
    <text evidence="1">Belongs to the UPF0213 family.</text>
</comment>
<dbReference type="InterPro" id="IPR050190">
    <property type="entry name" value="UPF0213_domain"/>
</dbReference>
<accession>A0A1G2B810</accession>
<dbReference type="AlphaFoldDB" id="A0A1G2B810"/>
<name>A0A1G2B810_9BACT</name>
<dbReference type="STRING" id="1798543.A2898_03945"/>
<proteinExistence type="inferred from homology"/>
<dbReference type="PANTHER" id="PTHR34477">
    <property type="entry name" value="UPF0213 PROTEIN YHBQ"/>
    <property type="match status" value="1"/>
</dbReference>
<organism evidence="3 4">
    <name type="scientific">Candidatus Kerfeldbacteria bacterium RIFCSPLOWO2_01_FULL_48_11</name>
    <dbReference type="NCBI Taxonomy" id="1798543"/>
    <lineage>
        <taxon>Bacteria</taxon>
        <taxon>Candidatus Kerfeldiibacteriota</taxon>
    </lineage>
</organism>
<evidence type="ECO:0000313" key="3">
    <source>
        <dbReference type="EMBL" id="OGY84836.1"/>
    </source>
</evidence>
<reference evidence="3 4" key="1">
    <citation type="journal article" date="2016" name="Nat. Commun.">
        <title>Thousands of microbial genomes shed light on interconnected biogeochemical processes in an aquifer system.</title>
        <authorList>
            <person name="Anantharaman K."/>
            <person name="Brown C.T."/>
            <person name="Hug L.A."/>
            <person name="Sharon I."/>
            <person name="Castelle C.J."/>
            <person name="Probst A.J."/>
            <person name="Thomas B.C."/>
            <person name="Singh A."/>
            <person name="Wilkins M.J."/>
            <person name="Karaoz U."/>
            <person name="Brodie E.L."/>
            <person name="Williams K.H."/>
            <person name="Hubbard S.S."/>
            <person name="Banfield J.F."/>
        </authorList>
    </citation>
    <scope>NUCLEOTIDE SEQUENCE [LARGE SCALE GENOMIC DNA]</scope>
</reference>
<dbReference type="PANTHER" id="PTHR34477:SF1">
    <property type="entry name" value="UPF0213 PROTEIN YHBQ"/>
    <property type="match status" value="1"/>
</dbReference>
<dbReference type="Gene3D" id="3.40.1440.10">
    <property type="entry name" value="GIY-YIG endonuclease"/>
    <property type="match status" value="1"/>
</dbReference>
<dbReference type="Proteomes" id="UP000179164">
    <property type="component" value="Unassembled WGS sequence"/>
</dbReference>
<sequence>MYTVYILQNQTTQRHYIGHTKDLKHRLNRHNTGRNVSTKSSGKWAVVYRETFSDKKNAWTRETQIKKYKGGEAFKKLLQ</sequence>
<dbReference type="EMBL" id="MHKE01000004">
    <property type="protein sequence ID" value="OGY84836.1"/>
    <property type="molecule type" value="Genomic_DNA"/>
</dbReference>
<dbReference type="Pfam" id="PF01541">
    <property type="entry name" value="GIY-YIG"/>
    <property type="match status" value="1"/>
</dbReference>
<evidence type="ECO:0000313" key="4">
    <source>
        <dbReference type="Proteomes" id="UP000179164"/>
    </source>
</evidence>
<dbReference type="SUPFAM" id="SSF82771">
    <property type="entry name" value="GIY-YIG endonuclease"/>
    <property type="match status" value="1"/>
</dbReference>
<evidence type="ECO:0000256" key="1">
    <source>
        <dbReference type="ARBA" id="ARBA00007435"/>
    </source>
</evidence>
<feature type="domain" description="GIY-YIG" evidence="2">
    <location>
        <begin position="1"/>
        <end position="79"/>
    </location>
</feature>
<dbReference type="InterPro" id="IPR000305">
    <property type="entry name" value="GIY-YIG_endonuc"/>
</dbReference>
<dbReference type="InterPro" id="IPR035901">
    <property type="entry name" value="GIY-YIG_endonuc_sf"/>
</dbReference>
<protein>
    <recommendedName>
        <fullName evidence="2">GIY-YIG domain-containing protein</fullName>
    </recommendedName>
</protein>